<dbReference type="Proteomes" id="UP000243978">
    <property type="component" value="Unassembled WGS sequence"/>
</dbReference>
<protein>
    <submittedName>
        <fullName evidence="3">Putative peptidoglycan binding protein</fullName>
    </submittedName>
</protein>
<keyword evidence="4" id="KW-1185">Reference proteome</keyword>
<feature type="domain" description="Peptidoglycan binding" evidence="2">
    <location>
        <begin position="330"/>
        <end position="411"/>
    </location>
</feature>
<evidence type="ECO:0000313" key="4">
    <source>
        <dbReference type="Proteomes" id="UP000243978"/>
    </source>
</evidence>
<dbReference type="InterPro" id="IPR023346">
    <property type="entry name" value="Lysozyme-like_dom_sf"/>
</dbReference>
<comment type="caution">
    <text evidence="3">The sequence shown here is derived from an EMBL/GenBank/DDBJ whole genome shotgun (WGS) entry which is preliminary data.</text>
</comment>
<organism evidence="3 4">
    <name type="scientific">Litoreibacter ponti</name>
    <dbReference type="NCBI Taxonomy" id="1510457"/>
    <lineage>
        <taxon>Bacteria</taxon>
        <taxon>Pseudomonadati</taxon>
        <taxon>Pseudomonadota</taxon>
        <taxon>Alphaproteobacteria</taxon>
        <taxon>Rhodobacterales</taxon>
        <taxon>Roseobacteraceae</taxon>
        <taxon>Litoreibacter</taxon>
    </lineage>
</organism>
<evidence type="ECO:0000313" key="3">
    <source>
        <dbReference type="EMBL" id="PTX56790.1"/>
    </source>
</evidence>
<dbReference type="EMBL" id="QBKS01000001">
    <property type="protein sequence ID" value="PTX56790.1"/>
    <property type="molecule type" value="Genomic_DNA"/>
</dbReference>
<proteinExistence type="predicted"/>
<accession>A0A2T6BL41</accession>
<gene>
    <name evidence="3" type="ORF">C8N43_1452</name>
</gene>
<dbReference type="AlphaFoldDB" id="A0A2T6BL41"/>
<dbReference type="InterPro" id="IPR008565">
    <property type="entry name" value="TtsA-like_GH18_dom"/>
</dbReference>
<name>A0A2T6BL41_9RHOB</name>
<dbReference type="RefSeq" id="WP_107844948.1">
    <property type="nucleotide sequence ID" value="NZ_QBKS01000001.1"/>
</dbReference>
<reference evidence="3 4" key="1">
    <citation type="submission" date="2018-04" db="EMBL/GenBank/DDBJ databases">
        <title>Genomic Encyclopedia of Archaeal and Bacterial Type Strains, Phase II (KMG-II): from individual species to whole genera.</title>
        <authorList>
            <person name="Goeker M."/>
        </authorList>
    </citation>
    <scope>NUCLEOTIDE SEQUENCE [LARGE SCALE GENOMIC DNA]</scope>
    <source>
        <strain evidence="3 4">DSM 100977</strain>
    </source>
</reference>
<evidence type="ECO:0000259" key="2">
    <source>
        <dbReference type="Pfam" id="PF09374"/>
    </source>
</evidence>
<dbReference type="OrthoDB" id="9815229at2"/>
<dbReference type="InterPro" id="IPR018537">
    <property type="entry name" value="Peptidoglycan-bd_3"/>
</dbReference>
<evidence type="ECO:0000259" key="1">
    <source>
        <dbReference type="Pfam" id="PF05838"/>
    </source>
</evidence>
<dbReference type="Pfam" id="PF09374">
    <property type="entry name" value="PG_binding_3"/>
    <property type="match status" value="1"/>
</dbReference>
<dbReference type="SUPFAM" id="SSF53955">
    <property type="entry name" value="Lysozyme-like"/>
    <property type="match status" value="1"/>
</dbReference>
<dbReference type="Gene3D" id="1.20.141.10">
    <property type="entry name" value="Chitosanase, subunit A, domain 1"/>
    <property type="match status" value="1"/>
</dbReference>
<feature type="domain" description="TtsA-like Glycoside hydrolase family 108" evidence="1">
    <location>
        <begin position="241"/>
        <end position="329"/>
    </location>
</feature>
<sequence>MLQDNAHTATNRGVTQAAANAADAERSVGAVEGVEQGCRGWVELDSRYWHVNDLGVSARIEVHRITGGIPGGNDEATELVQTHELHYEAEAGERLDEPSSPAEALTDGNCRILLGGEDGFEAGAYYRLKLTPRDNPDQARKFVILPAVVADDDVTSVPEGTPAADLEQRRAIADDTTGQRSAPLTLATTVDRYMRVPDGSPSSAAQWTTTPFVMPCAEATQPHQIDLRWIHFFNPRDFIYDHLLDLEGGGVNDPADRGGATNKGITIATWQRFSQTLFGIAGTVETLRNITDDQVYEITLAGYWRQFWCDRINQHDIAIQYLDTCFNGGGVNVLQRAINRVANAQGKQNWTTTVDSSMGFNTLKQANRIIECGHTRDFYVAYREERIARFHRIVANNPSQQRFIRGWINRANDFDAF</sequence>
<dbReference type="Pfam" id="PF05838">
    <property type="entry name" value="Glyco_hydro_108"/>
    <property type="match status" value="1"/>
</dbReference>